<keyword evidence="2" id="KW-1185">Reference proteome</keyword>
<gene>
    <name evidence="1" type="ORF">NTEN_LOCUS2533</name>
</gene>
<proteinExistence type="predicted"/>
<organism evidence="1 2">
    <name type="scientific">Nesidiocoris tenuis</name>
    <dbReference type="NCBI Taxonomy" id="355587"/>
    <lineage>
        <taxon>Eukaryota</taxon>
        <taxon>Metazoa</taxon>
        <taxon>Ecdysozoa</taxon>
        <taxon>Arthropoda</taxon>
        <taxon>Hexapoda</taxon>
        <taxon>Insecta</taxon>
        <taxon>Pterygota</taxon>
        <taxon>Neoptera</taxon>
        <taxon>Paraneoptera</taxon>
        <taxon>Hemiptera</taxon>
        <taxon>Heteroptera</taxon>
        <taxon>Panheteroptera</taxon>
        <taxon>Cimicomorpha</taxon>
        <taxon>Miridae</taxon>
        <taxon>Dicyphina</taxon>
        <taxon>Nesidiocoris</taxon>
    </lineage>
</organism>
<evidence type="ECO:0000313" key="2">
    <source>
        <dbReference type="Proteomes" id="UP000479000"/>
    </source>
</evidence>
<dbReference type="Proteomes" id="UP000479000">
    <property type="component" value="Unassembled WGS sequence"/>
</dbReference>
<evidence type="ECO:0000313" key="1">
    <source>
        <dbReference type="EMBL" id="CAA9995789.1"/>
    </source>
</evidence>
<reference evidence="1 2" key="1">
    <citation type="submission" date="2020-02" db="EMBL/GenBank/DDBJ databases">
        <authorList>
            <person name="Ferguson B K."/>
        </authorList>
    </citation>
    <scope>NUCLEOTIDE SEQUENCE [LARGE SCALE GENOMIC DNA]</scope>
</reference>
<protein>
    <submittedName>
        <fullName evidence="1">Uncharacterized protein</fullName>
    </submittedName>
</protein>
<sequence length="79" mass="8910">MGCPRVAFIISASRYLGKTPALSRKDTRRTNAVISGQSAKRFVKEGRSLKVWRSRGSEFENRSKTRDPLTALAEVYVYS</sequence>
<dbReference type="AlphaFoldDB" id="A0A6H5G0R9"/>
<accession>A0A6H5G0R9</accession>
<dbReference type="EMBL" id="CADCXU010004059">
    <property type="protein sequence ID" value="CAA9995789.1"/>
    <property type="molecule type" value="Genomic_DNA"/>
</dbReference>
<name>A0A6H5G0R9_9HEMI</name>
<feature type="non-terminal residue" evidence="1">
    <location>
        <position position="79"/>
    </location>
</feature>